<feature type="coiled-coil region" evidence="1">
    <location>
        <begin position="222"/>
        <end position="249"/>
    </location>
</feature>
<sequence>MTDSEDYPKRNLPENDDYVLQPLKFRRMCTGVRKELFKNQGSSQKKKKNANRDSTLHTSPESCKQYLLSTLPRLKVLGQGSSQKKKKNANRDSTLHTSPENCKQYLLSTLPRLKVLCQKTGTCPNSSSKNNKNPLKSPRLPSPRITVSEHNNCNASKVRTTPNLKNDVDFKDSDSPDTLQFVKLEQFCETTKPKESPLSSVCSLLQNNMLLNSTKKNIPNDVQNKDEILKEIKDLLQKDQEQYELTSNRIREMFLIMHKNHEENYKRIFSLIESLDDENEKSAQKENCFAPKRRSLRLKNKSPTKPAGSPVILKAGDLRKSTLTKSLVSKCQKYQIDSPRIKNAMSLYNSTKSSCSALLTPKILKNQASESPKISNWRANMSIKLQQQCLLLQDTPQHK</sequence>
<dbReference type="KEGG" id="soy:115883306"/>
<gene>
    <name evidence="4" type="primary">LOC115883306</name>
</gene>
<feature type="region of interest" description="Disordered" evidence="2">
    <location>
        <begin position="77"/>
        <end position="97"/>
    </location>
</feature>
<dbReference type="AlphaFoldDB" id="A0A6J2Y2L0"/>
<proteinExistence type="predicted"/>
<dbReference type="RefSeq" id="XP_030757511.1">
    <property type="nucleotide sequence ID" value="XM_030901651.1"/>
</dbReference>
<accession>A0A6J2Y2L0</accession>
<name>A0A6J2Y2L0_SITOR</name>
<feature type="region of interest" description="Disordered" evidence="2">
    <location>
        <begin position="121"/>
        <end position="148"/>
    </location>
</feature>
<reference evidence="4" key="1">
    <citation type="submission" date="2025-08" db="UniProtKB">
        <authorList>
            <consortium name="RefSeq"/>
        </authorList>
    </citation>
    <scope>IDENTIFICATION</scope>
    <source>
        <tissue evidence="4">Gonads</tissue>
    </source>
</reference>
<evidence type="ECO:0000256" key="2">
    <source>
        <dbReference type="SAM" id="MobiDB-lite"/>
    </source>
</evidence>
<feature type="region of interest" description="Disordered" evidence="2">
    <location>
        <begin position="36"/>
        <end position="61"/>
    </location>
</feature>
<protein>
    <submittedName>
        <fullName evidence="4">Uncharacterized protein LOC115883306</fullName>
    </submittedName>
</protein>
<keyword evidence="1" id="KW-0175">Coiled coil</keyword>
<organism evidence="3 4">
    <name type="scientific">Sitophilus oryzae</name>
    <name type="common">Rice weevil</name>
    <name type="synonym">Curculio oryzae</name>
    <dbReference type="NCBI Taxonomy" id="7048"/>
    <lineage>
        <taxon>Eukaryota</taxon>
        <taxon>Metazoa</taxon>
        <taxon>Ecdysozoa</taxon>
        <taxon>Arthropoda</taxon>
        <taxon>Hexapoda</taxon>
        <taxon>Insecta</taxon>
        <taxon>Pterygota</taxon>
        <taxon>Neoptera</taxon>
        <taxon>Endopterygota</taxon>
        <taxon>Coleoptera</taxon>
        <taxon>Polyphaga</taxon>
        <taxon>Cucujiformia</taxon>
        <taxon>Curculionidae</taxon>
        <taxon>Dryophthorinae</taxon>
        <taxon>Sitophilus</taxon>
    </lineage>
</organism>
<evidence type="ECO:0000313" key="3">
    <source>
        <dbReference type="Proteomes" id="UP000504635"/>
    </source>
</evidence>
<dbReference type="InParanoid" id="A0A6J2Y2L0"/>
<dbReference type="OrthoDB" id="6784536at2759"/>
<feature type="compositionally biased region" description="Low complexity" evidence="2">
    <location>
        <begin position="124"/>
        <end position="139"/>
    </location>
</feature>
<dbReference type="Proteomes" id="UP000504635">
    <property type="component" value="Unplaced"/>
</dbReference>
<dbReference type="GeneID" id="115883306"/>
<evidence type="ECO:0000313" key="4">
    <source>
        <dbReference type="RefSeq" id="XP_030757511.1"/>
    </source>
</evidence>
<keyword evidence="3" id="KW-1185">Reference proteome</keyword>
<evidence type="ECO:0000256" key="1">
    <source>
        <dbReference type="SAM" id="Coils"/>
    </source>
</evidence>